<sequence>MASSLDLYRPLRNYVVFTYSEREAQLIEDDLETLKTQAERLHSKQAN</sequence>
<proteinExistence type="predicted"/>
<evidence type="ECO:0000313" key="1">
    <source>
        <dbReference type="EMBL" id="VDD46601.1"/>
    </source>
</evidence>
<gene>
    <name evidence="1" type="ORF">BOLC5T34148H</name>
</gene>
<accession>A0A3P6FHL2</accession>
<reference evidence="1" key="1">
    <citation type="submission" date="2018-11" db="EMBL/GenBank/DDBJ databases">
        <authorList>
            <consortium name="Genoscope - CEA"/>
            <person name="William W."/>
        </authorList>
    </citation>
    <scope>NUCLEOTIDE SEQUENCE</scope>
</reference>
<protein>
    <submittedName>
        <fullName evidence="1">Uncharacterized protein</fullName>
    </submittedName>
</protein>
<name>A0A3P6FHL2_BRAOL</name>
<dbReference type="AlphaFoldDB" id="A0A3P6FHL2"/>
<organism evidence="1">
    <name type="scientific">Brassica oleracea</name>
    <name type="common">Wild cabbage</name>
    <dbReference type="NCBI Taxonomy" id="3712"/>
    <lineage>
        <taxon>Eukaryota</taxon>
        <taxon>Viridiplantae</taxon>
        <taxon>Streptophyta</taxon>
        <taxon>Embryophyta</taxon>
        <taxon>Tracheophyta</taxon>
        <taxon>Spermatophyta</taxon>
        <taxon>Magnoliopsida</taxon>
        <taxon>eudicotyledons</taxon>
        <taxon>Gunneridae</taxon>
        <taxon>Pentapetalae</taxon>
        <taxon>rosids</taxon>
        <taxon>malvids</taxon>
        <taxon>Brassicales</taxon>
        <taxon>Brassicaceae</taxon>
        <taxon>Brassiceae</taxon>
        <taxon>Brassica</taxon>
    </lineage>
</organism>
<dbReference type="EMBL" id="LR031877">
    <property type="protein sequence ID" value="VDD46601.1"/>
    <property type="molecule type" value="Genomic_DNA"/>
</dbReference>